<dbReference type="RefSeq" id="XP_022393808.1">
    <property type="nucleotide sequence ID" value="XM_022528381.1"/>
</dbReference>
<organism evidence="1 2">
    <name type="scientific">Aspergillus bombycis</name>
    <dbReference type="NCBI Taxonomy" id="109264"/>
    <lineage>
        <taxon>Eukaryota</taxon>
        <taxon>Fungi</taxon>
        <taxon>Dikarya</taxon>
        <taxon>Ascomycota</taxon>
        <taxon>Pezizomycotina</taxon>
        <taxon>Eurotiomycetes</taxon>
        <taxon>Eurotiomycetidae</taxon>
        <taxon>Eurotiales</taxon>
        <taxon>Aspergillaceae</taxon>
        <taxon>Aspergillus</taxon>
    </lineage>
</organism>
<dbReference type="OrthoDB" id="434972at2759"/>
<sequence>MYNTGEKGASQNGEATVSSSCRVQFEKPFSLLNLPETLWLFTDSDFATFVIPDTAFGIFAALSAPVLSHTSSPDLVQVLERVPAVMLWNWLNLLIFDLANQRHPESVTSFPRLANAPGLITKFDKSDKG</sequence>
<reference evidence="1 2" key="1">
    <citation type="journal article" date="2016" name="Genome Biol. Evol.">
        <title>Draft genome sequence of an aflatoxigenic Aspergillus species, A. bombycis.</title>
        <authorList>
            <person name="Moore G.G."/>
            <person name="Mack B.M."/>
            <person name="Beltz S.B."/>
            <person name="Gilbert M.K."/>
        </authorList>
    </citation>
    <scope>NUCLEOTIDE SEQUENCE [LARGE SCALE GENOMIC DNA]</scope>
    <source>
        <strain evidence="2">NRRL 26010</strain>
    </source>
</reference>
<dbReference type="Proteomes" id="UP000179179">
    <property type="component" value="Unassembled WGS sequence"/>
</dbReference>
<dbReference type="STRING" id="109264.A0A1F8AEK0"/>
<protein>
    <submittedName>
        <fullName evidence="1">Uncharacterized protein</fullName>
    </submittedName>
</protein>
<gene>
    <name evidence="1" type="ORF">ABOM_001251</name>
</gene>
<evidence type="ECO:0000313" key="1">
    <source>
        <dbReference type="EMBL" id="OGM50091.1"/>
    </source>
</evidence>
<comment type="caution">
    <text evidence="1">The sequence shown here is derived from an EMBL/GenBank/DDBJ whole genome shotgun (WGS) entry which is preliminary data.</text>
</comment>
<proteinExistence type="predicted"/>
<dbReference type="EMBL" id="LYCR01000005">
    <property type="protein sequence ID" value="OGM50091.1"/>
    <property type="molecule type" value="Genomic_DNA"/>
</dbReference>
<evidence type="ECO:0000313" key="2">
    <source>
        <dbReference type="Proteomes" id="UP000179179"/>
    </source>
</evidence>
<dbReference type="GeneID" id="34444641"/>
<keyword evidence="2" id="KW-1185">Reference proteome</keyword>
<name>A0A1F8AEK0_9EURO</name>
<accession>A0A1F8AEK0</accession>
<dbReference type="AlphaFoldDB" id="A0A1F8AEK0"/>